<evidence type="ECO:0000313" key="3">
    <source>
        <dbReference type="Proteomes" id="UP000294508"/>
    </source>
</evidence>
<evidence type="ECO:0000313" key="2">
    <source>
        <dbReference type="EMBL" id="TCO30488.1"/>
    </source>
</evidence>
<proteinExistence type="predicted"/>
<dbReference type="Proteomes" id="UP000294508">
    <property type="component" value="Unassembled WGS sequence"/>
</dbReference>
<dbReference type="Pfam" id="PF05368">
    <property type="entry name" value="NmrA"/>
    <property type="match status" value="1"/>
</dbReference>
<name>A0A4R2HKJ7_9ACTN</name>
<evidence type="ECO:0000259" key="1">
    <source>
        <dbReference type="Pfam" id="PF05368"/>
    </source>
</evidence>
<organism evidence="2 3">
    <name type="scientific">Kribbella steppae</name>
    <dbReference type="NCBI Taxonomy" id="2512223"/>
    <lineage>
        <taxon>Bacteria</taxon>
        <taxon>Bacillati</taxon>
        <taxon>Actinomycetota</taxon>
        <taxon>Actinomycetes</taxon>
        <taxon>Propionibacteriales</taxon>
        <taxon>Kribbellaceae</taxon>
        <taxon>Kribbella</taxon>
    </lineage>
</organism>
<dbReference type="EMBL" id="SLWN01000005">
    <property type="protein sequence ID" value="TCO30488.1"/>
    <property type="molecule type" value="Genomic_DNA"/>
</dbReference>
<dbReference type="InterPro" id="IPR051604">
    <property type="entry name" value="Ergot_Alk_Oxidoreductase"/>
</dbReference>
<gene>
    <name evidence="2" type="ORF">EV652_105484</name>
</gene>
<dbReference type="AlphaFoldDB" id="A0A4R2HKJ7"/>
<protein>
    <submittedName>
        <fullName evidence="2">Uncharacterized protein YbjT (DUF2867 family)</fullName>
    </submittedName>
</protein>
<dbReference type="PANTHER" id="PTHR43162:SF1">
    <property type="entry name" value="PRESTALK A DIFFERENTIATION PROTEIN A"/>
    <property type="match status" value="1"/>
</dbReference>
<accession>A0A4R2HKJ7</accession>
<feature type="domain" description="NmrA-like" evidence="1">
    <location>
        <begin position="5"/>
        <end position="170"/>
    </location>
</feature>
<dbReference type="Gene3D" id="3.90.25.10">
    <property type="entry name" value="UDP-galactose 4-epimerase, domain 1"/>
    <property type="match status" value="1"/>
</dbReference>
<comment type="caution">
    <text evidence="2">The sequence shown here is derived from an EMBL/GenBank/DDBJ whole genome shotgun (WGS) entry which is preliminary data.</text>
</comment>
<dbReference type="InterPro" id="IPR008030">
    <property type="entry name" value="NmrA-like"/>
</dbReference>
<dbReference type="InterPro" id="IPR036291">
    <property type="entry name" value="NAD(P)-bd_dom_sf"/>
</dbReference>
<keyword evidence="3" id="KW-1185">Reference proteome</keyword>
<dbReference type="PANTHER" id="PTHR43162">
    <property type="match status" value="1"/>
</dbReference>
<dbReference type="SUPFAM" id="SSF51735">
    <property type="entry name" value="NAD(P)-binding Rossmann-fold domains"/>
    <property type="match status" value="1"/>
</dbReference>
<sequence length="226" mass="24501">MFDWTDPQTWGPALEGVTGIYVMAPDGVPVEPAFIEQAVEAGVRRLVLLSTLHAEEIDDRLFAAEGLVRESGVEWTVVRANWFNQNFDEGFFLPAIQAGELVLPLGDIRHSFVDAEDIAAVAVEALTGTGHIGQTYEVTGPEALTFAEAVAQISEATGRPIHYKGTPDDYRQASTAPADQVEAEIAYFATQQSLGDSLPTPTVDALTGRPPIPFRTYTRTATWPTP</sequence>
<reference evidence="2 3" key="1">
    <citation type="journal article" date="2015" name="Stand. Genomic Sci.">
        <title>Genomic Encyclopedia of Bacterial and Archaeal Type Strains, Phase III: the genomes of soil and plant-associated and newly described type strains.</title>
        <authorList>
            <person name="Whitman W.B."/>
            <person name="Woyke T."/>
            <person name="Klenk H.P."/>
            <person name="Zhou Y."/>
            <person name="Lilburn T.G."/>
            <person name="Beck B.J."/>
            <person name="De Vos P."/>
            <person name="Vandamme P."/>
            <person name="Eisen J.A."/>
            <person name="Garrity G."/>
            <person name="Hugenholtz P."/>
            <person name="Kyrpides N.C."/>
        </authorList>
    </citation>
    <scope>NUCLEOTIDE SEQUENCE [LARGE SCALE GENOMIC DNA]</scope>
    <source>
        <strain evidence="2 3">VKM Ac-2572</strain>
    </source>
</reference>
<dbReference type="Gene3D" id="3.40.50.720">
    <property type="entry name" value="NAD(P)-binding Rossmann-like Domain"/>
    <property type="match status" value="1"/>
</dbReference>